<comment type="caution">
    <text evidence="2">The sequence shown here is derived from an EMBL/GenBank/DDBJ whole genome shotgun (WGS) entry which is preliminary data.</text>
</comment>
<keyword evidence="1" id="KW-1133">Transmembrane helix</keyword>
<reference evidence="2 3" key="1">
    <citation type="journal article" date="2024" name="Int. J. Syst. Evol. Microbiol.">
        <title>Lacrimispora brassicae sp. nov. isolated from fermented cabbage, and proposal of Clostridium indicum Gundawar et al. 2019 and Clostridium methoxybenzovorans Mechichi et al. 1999 as heterotypic synonyms of Lacrimispora amygdalina (Parshina et al. 2003) Haas and Blanchard 2020 and Lacrimispora indolis (McClung and McCoy 1957) Haas and Blanchard 2020, respectively.</title>
        <authorList>
            <person name="Kobayashi H."/>
            <person name="Tanizawa Y."/>
            <person name="Sakamoto M."/>
            <person name="Ohkuma M."/>
            <person name="Tohno M."/>
        </authorList>
    </citation>
    <scope>NUCLEOTIDE SEQUENCE [LARGE SCALE GENOMIC DNA]</scope>
    <source>
        <strain evidence="2 3">DSM 12857</strain>
    </source>
</reference>
<keyword evidence="3" id="KW-1185">Reference proteome</keyword>
<keyword evidence="1" id="KW-0472">Membrane</keyword>
<evidence type="ECO:0000256" key="1">
    <source>
        <dbReference type="SAM" id="Phobius"/>
    </source>
</evidence>
<evidence type="ECO:0000313" key="3">
    <source>
        <dbReference type="Proteomes" id="UP001419084"/>
    </source>
</evidence>
<proteinExistence type="predicted"/>
<gene>
    <name evidence="2" type="ORF">LAD12857_40350</name>
</gene>
<organism evidence="2 3">
    <name type="scientific">Lacrimispora amygdalina</name>
    <dbReference type="NCBI Taxonomy" id="253257"/>
    <lineage>
        <taxon>Bacteria</taxon>
        <taxon>Bacillati</taxon>
        <taxon>Bacillota</taxon>
        <taxon>Clostridia</taxon>
        <taxon>Lachnospirales</taxon>
        <taxon>Lachnospiraceae</taxon>
        <taxon>Lacrimispora</taxon>
    </lineage>
</organism>
<name>A0ABQ5MB96_9FIRM</name>
<accession>A0ABQ5MB96</accession>
<protein>
    <submittedName>
        <fullName evidence="2">Uncharacterized protein</fullName>
    </submittedName>
</protein>
<sequence length="80" mass="9201">MLIPGVSAYNQANGLPVFLLNYDLHLANERWSAFLWNLSSVPHLYLFIAGYPLVPIRFGVDFLPLTFTIIVYRIWEAAFL</sequence>
<dbReference type="EMBL" id="BRPJ01000086">
    <property type="protein sequence ID" value="GLB32112.1"/>
    <property type="molecule type" value="Genomic_DNA"/>
</dbReference>
<evidence type="ECO:0000313" key="2">
    <source>
        <dbReference type="EMBL" id="GLB32112.1"/>
    </source>
</evidence>
<keyword evidence="1" id="KW-0812">Transmembrane</keyword>
<feature type="transmembrane region" description="Helical" evidence="1">
    <location>
        <begin position="58"/>
        <end position="75"/>
    </location>
</feature>
<dbReference type="Proteomes" id="UP001419084">
    <property type="component" value="Unassembled WGS sequence"/>
</dbReference>